<keyword evidence="1" id="KW-0732">Signal</keyword>
<feature type="chain" id="PRO_5020282752" description="Secreted protein" evidence="1">
    <location>
        <begin position="22"/>
        <end position="114"/>
    </location>
</feature>
<feature type="signal peptide" evidence="1">
    <location>
        <begin position="1"/>
        <end position="21"/>
    </location>
</feature>
<sequence length="114" mass="12763">MKKVLLLAVVLILSLTLSISAHPPGEVEMSFNTENNMLEVTITHNSNNISDHYVNNVTVRLNDDQNIEHSFITQTDQDVQYLHYMIPGAKSGDTITLTAECSKFGSREKEITVE</sequence>
<gene>
    <name evidence="2" type="ORF">DFR79_10867</name>
</gene>
<dbReference type="RefSeq" id="WP_133514777.1">
    <property type="nucleotide sequence ID" value="NZ_SNWX01000008.1"/>
</dbReference>
<protein>
    <recommendedName>
        <fullName evidence="4">Secreted protein</fullName>
    </recommendedName>
</protein>
<dbReference type="AlphaFoldDB" id="A0A4R6LW62"/>
<name>A0A4R6LW62_9FIRM</name>
<dbReference type="OrthoDB" id="2111873at2"/>
<reference evidence="2 3" key="1">
    <citation type="submission" date="2019-03" db="EMBL/GenBank/DDBJ databases">
        <title>Subsurface microbial communities from deep shales in Ohio and West Virginia, USA.</title>
        <authorList>
            <person name="Wrighton K."/>
        </authorList>
    </citation>
    <scope>NUCLEOTIDE SEQUENCE [LARGE SCALE GENOMIC DNA]</scope>
    <source>
        <strain evidence="2 3">MA284_T2</strain>
    </source>
</reference>
<dbReference type="EMBL" id="SNWX01000008">
    <property type="protein sequence ID" value="TDO92041.1"/>
    <property type="molecule type" value="Genomic_DNA"/>
</dbReference>
<accession>A0A4R6LW62</accession>
<comment type="caution">
    <text evidence="2">The sequence shown here is derived from an EMBL/GenBank/DDBJ whole genome shotgun (WGS) entry which is preliminary data.</text>
</comment>
<organism evidence="2 3">
    <name type="scientific">Halanaerobium saccharolyticum</name>
    <dbReference type="NCBI Taxonomy" id="43595"/>
    <lineage>
        <taxon>Bacteria</taxon>
        <taxon>Bacillati</taxon>
        <taxon>Bacillota</taxon>
        <taxon>Clostridia</taxon>
        <taxon>Halanaerobiales</taxon>
        <taxon>Halanaerobiaceae</taxon>
        <taxon>Halanaerobium</taxon>
    </lineage>
</organism>
<evidence type="ECO:0000256" key="1">
    <source>
        <dbReference type="SAM" id="SignalP"/>
    </source>
</evidence>
<evidence type="ECO:0008006" key="4">
    <source>
        <dbReference type="Google" id="ProtNLM"/>
    </source>
</evidence>
<evidence type="ECO:0000313" key="3">
    <source>
        <dbReference type="Proteomes" id="UP000295064"/>
    </source>
</evidence>
<evidence type="ECO:0000313" key="2">
    <source>
        <dbReference type="EMBL" id="TDO92041.1"/>
    </source>
</evidence>
<proteinExistence type="predicted"/>
<dbReference type="Proteomes" id="UP000295064">
    <property type="component" value="Unassembled WGS sequence"/>
</dbReference>